<keyword evidence="1" id="KW-0433">Leucine-rich repeat</keyword>
<dbReference type="PANTHER" id="PTHR47566:SF1">
    <property type="entry name" value="PROTEIN NUD1"/>
    <property type="match status" value="1"/>
</dbReference>
<evidence type="ECO:0000313" key="4">
    <source>
        <dbReference type="Proteomes" id="UP000812270"/>
    </source>
</evidence>
<evidence type="ECO:0000256" key="2">
    <source>
        <dbReference type="ARBA" id="ARBA00022737"/>
    </source>
</evidence>
<dbReference type="Proteomes" id="UP000812270">
    <property type="component" value="Unassembled WGS sequence"/>
</dbReference>
<name>A0A9E2SAN5_9BACT</name>
<organism evidence="3 4">
    <name type="scientific">Pinibacter aurantiacus</name>
    <dbReference type="NCBI Taxonomy" id="2851599"/>
    <lineage>
        <taxon>Bacteria</taxon>
        <taxon>Pseudomonadati</taxon>
        <taxon>Bacteroidota</taxon>
        <taxon>Chitinophagia</taxon>
        <taxon>Chitinophagales</taxon>
        <taxon>Chitinophagaceae</taxon>
        <taxon>Pinibacter</taxon>
    </lineage>
</organism>
<dbReference type="PANTHER" id="PTHR47566">
    <property type="match status" value="1"/>
</dbReference>
<gene>
    <name evidence="3" type="ORF">KTO63_20390</name>
</gene>
<dbReference type="RefSeq" id="WP_217793800.1">
    <property type="nucleotide sequence ID" value="NZ_JAHSPG010000015.1"/>
</dbReference>
<comment type="caution">
    <text evidence="3">The sequence shown here is derived from an EMBL/GenBank/DDBJ whole genome shotgun (WGS) entry which is preliminary data.</text>
</comment>
<reference evidence="3" key="1">
    <citation type="submission" date="2021-06" db="EMBL/GenBank/DDBJ databases">
        <authorList>
            <person name="Huq M.A."/>
        </authorList>
    </citation>
    <scope>NUCLEOTIDE SEQUENCE</scope>
    <source>
        <strain evidence="3">MAH-26</strain>
    </source>
</reference>
<dbReference type="InterPro" id="IPR052574">
    <property type="entry name" value="CDIRP"/>
</dbReference>
<evidence type="ECO:0000256" key="1">
    <source>
        <dbReference type="ARBA" id="ARBA00022614"/>
    </source>
</evidence>
<evidence type="ECO:0008006" key="5">
    <source>
        <dbReference type="Google" id="ProtNLM"/>
    </source>
</evidence>
<dbReference type="AlphaFoldDB" id="A0A9E2SAN5"/>
<keyword evidence="4" id="KW-1185">Reference proteome</keyword>
<protein>
    <recommendedName>
        <fullName evidence="5">PKD domain-containing protein</fullName>
    </recommendedName>
</protein>
<dbReference type="PROSITE" id="PS51450">
    <property type="entry name" value="LRR"/>
    <property type="match status" value="1"/>
</dbReference>
<proteinExistence type="predicted"/>
<dbReference type="GO" id="GO:0035591">
    <property type="term" value="F:signaling adaptor activity"/>
    <property type="evidence" value="ECO:0007669"/>
    <property type="project" value="TreeGrafter"/>
</dbReference>
<dbReference type="InterPro" id="IPR001611">
    <property type="entry name" value="Leu-rich_rpt"/>
</dbReference>
<evidence type="ECO:0000313" key="3">
    <source>
        <dbReference type="EMBL" id="MBV4359541.1"/>
    </source>
</evidence>
<dbReference type="EMBL" id="JAHSPG010000015">
    <property type="protein sequence ID" value="MBV4359541.1"/>
    <property type="molecule type" value="Genomic_DNA"/>
</dbReference>
<keyword evidence="2" id="KW-0677">Repeat</keyword>
<sequence>MNKIASLLIAIISAQIIFFSCKKVDINNPSLPPYTPLADHSITMQLAQLAQVGSFTSSNKGDFSVATPAFNLNGKNIKVSWGDGVDSLYPAGSGVTVVAYHTYPRLGDYTVTITGDSLSAFDCTGNRNMNTSTSWYNPSNSFMEAGVGHIVSLYITKVSEMTSLNCSYNDIQVLSTSVADLPNLSNLICSHNYRIGLLPLTNCTKLTNVDCSSTSISKLDVSNCPLLTNLACNQPTNGGKSLWGGINLRSLKLNNPVLTKINCSNNQIDSLDVTQCPALTSLDCSTNFALAYLKLNNPNLTTLSCGGGSANFGGPSNLTSVDFSQTPALTSLTYAYTNAQTLPASISTLTNLTTLSCTNNALTSLPDLTALTKLATLKFSFNNIASVDASKLPNATPASGSYFLYLDNNALTSFTLPWTPAATTFRLYLLTNPFDDTAGSSGAAVDLSQCKKTTYTVDVSSSSTSGSKFKTVNASTLSTALTLFKDAGVNLVKK</sequence>
<accession>A0A9E2SAN5</accession>
<dbReference type="PROSITE" id="PS51257">
    <property type="entry name" value="PROKAR_LIPOPROTEIN"/>
    <property type="match status" value="1"/>
</dbReference>